<evidence type="ECO:0000259" key="2">
    <source>
        <dbReference type="Pfam" id="PF07902"/>
    </source>
</evidence>
<organism evidence="3 4">
    <name type="scientific">Streptococcus dysgalactiae subsp. equisimilis</name>
    <name type="common">Streptococcus equisimilis</name>
    <dbReference type="NCBI Taxonomy" id="119602"/>
    <lineage>
        <taxon>Bacteria</taxon>
        <taxon>Bacillati</taxon>
        <taxon>Bacillota</taxon>
        <taxon>Bacilli</taxon>
        <taxon>Lactobacillales</taxon>
        <taxon>Streptococcaceae</taxon>
        <taxon>Streptococcus</taxon>
    </lineage>
</organism>
<dbReference type="RefSeq" id="WP_115283400.1">
    <property type="nucleotide sequence ID" value="NZ_UHFO01000001.1"/>
</dbReference>
<reference evidence="3 4" key="1">
    <citation type="submission" date="2018-06" db="EMBL/GenBank/DDBJ databases">
        <authorList>
            <consortium name="Pathogen Informatics"/>
            <person name="Doyle S."/>
        </authorList>
    </citation>
    <scope>NUCLEOTIDE SEQUENCE [LARGE SCALE GENOMIC DNA]</scope>
    <source>
        <strain evidence="3 4">NCTC11564</strain>
    </source>
</reference>
<accession>A0A9X8XIB3</accession>
<dbReference type="AlphaFoldDB" id="A0A9X8XIB3"/>
<sequence>MSRDPTLLIDESNLTIGSDGRAYYTFTADGDTKSVKIANNKCIGTTRFNQVMIERGDKPTGYVAPVVVEGSGESTGLFKDLEGALSQLKELNLELTDTDNSNLWAKIKLNNRGMLQTYFDTTIKNEILTTAQGIRETISDTERGLKAEFLKTVQGQRIQLESLLEQKTAQLGLTVDGLRLDLNRANKQTASLQASINGLRQEYQDANRQLSASYQTGIDGLKATMRDDKLDLQAEIKASARGLSQIYDDKLKQLSAKITTTSSGTTEAYENKLNGLRADFTRSNEGMRTELESKISGLQSTQQATASQIYQEIKDGQGAVSRVQHDLDSYQRLLQDAEKNYNSLKETVAGYERKISNQGDTIQSKFTQLKDLISQSVTLEKVQSLLRQSGDSIMFAIKDKIPQSKMSGSDIISAINLNAYGATIAGKNIALDGNTTVKGTFTAKIAEVIKIKADQIIAGVIDASKIRVINLDVSNIVGLDANFIKARISYAITDLLEGKVIKARNGAMIIDLDSAKLDFNSNATITFNTKYNAVVRKRGESTAFLHFDDDVHGGAFVGLGVTSNYEGVKSQDTVRFAGVRVFRPNDSTDQLELYGDKIIMSHGFGQGGSLIIKFSDFAGSDVSLATVFDMIFDNFNNLNNNGNYSRNFYSKWK</sequence>
<feature type="domain" description="Gp58-like" evidence="2">
    <location>
        <begin position="1"/>
        <end position="605"/>
    </location>
</feature>
<keyword evidence="1" id="KW-0175">Coiled coil</keyword>
<evidence type="ECO:0000313" key="3">
    <source>
        <dbReference type="EMBL" id="SUN64365.1"/>
    </source>
</evidence>
<dbReference type="Proteomes" id="UP000254559">
    <property type="component" value="Unassembled WGS sequence"/>
</dbReference>
<proteinExistence type="predicted"/>
<evidence type="ECO:0000256" key="1">
    <source>
        <dbReference type="SAM" id="Coils"/>
    </source>
</evidence>
<comment type="caution">
    <text evidence="3">The sequence shown here is derived from an EMBL/GenBank/DDBJ whole genome shotgun (WGS) entry which is preliminary data.</text>
</comment>
<feature type="coiled-coil region" evidence="1">
    <location>
        <begin position="182"/>
        <end position="216"/>
    </location>
</feature>
<dbReference type="SUPFAM" id="SSF58113">
    <property type="entry name" value="Apolipoprotein A-I"/>
    <property type="match status" value="1"/>
</dbReference>
<protein>
    <submittedName>
        <fullName evidence="3">Phage infection protein</fullName>
    </submittedName>
</protein>
<evidence type="ECO:0000313" key="4">
    <source>
        <dbReference type="Proteomes" id="UP000254559"/>
    </source>
</evidence>
<feature type="coiled-coil region" evidence="1">
    <location>
        <begin position="320"/>
        <end position="354"/>
    </location>
</feature>
<dbReference type="InterPro" id="IPR012892">
    <property type="entry name" value="Gp58"/>
</dbReference>
<gene>
    <name evidence="3" type="ORF">NCTC11564_01571</name>
</gene>
<dbReference type="Pfam" id="PF07902">
    <property type="entry name" value="Gp58"/>
    <property type="match status" value="1"/>
</dbReference>
<name>A0A9X8XIB3_STREQ</name>
<dbReference type="EMBL" id="UHFO01000001">
    <property type="protein sequence ID" value="SUN64365.1"/>
    <property type="molecule type" value="Genomic_DNA"/>
</dbReference>